<dbReference type="AlphaFoldDB" id="A0A6J5WBN8"/>
<dbReference type="OrthoDB" id="1298255at2759"/>
<reference evidence="4" key="1">
    <citation type="journal article" date="2020" name="Genome Biol.">
        <title>Gamete binning: chromosome-level and haplotype-resolved genome assembly enabled by high-throughput single-cell sequencing of gamete genomes.</title>
        <authorList>
            <person name="Campoy J.A."/>
            <person name="Sun H."/>
            <person name="Goel M."/>
            <person name="Jiao W.-B."/>
            <person name="Folz-Donahue K."/>
            <person name="Wang N."/>
            <person name="Rubio M."/>
            <person name="Liu C."/>
            <person name="Kukat C."/>
            <person name="Ruiz D."/>
            <person name="Huettel B."/>
            <person name="Schneeberger K."/>
        </authorList>
    </citation>
    <scope>NUCLEOTIDE SEQUENCE [LARGE SCALE GENOMIC DNA]</scope>
    <source>
        <strain evidence="4">cv. Rojo Pasion</strain>
    </source>
</reference>
<evidence type="ECO:0000313" key="3">
    <source>
        <dbReference type="Proteomes" id="UP000507222"/>
    </source>
</evidence>
<name>A0A6J5WBN8_PRUAR</name>
<dbReference type="InterPro" id="IPR036259">
    <property type="entry name" value="MFS_trans_sf"/>
</dbReference>
<dbReference type="Proteomes" id="UP000507245">
    <property type="component" value="Unassembled WGS sequence"/>
</dbReference>
<keyword evidence="4" id="KW-1185">Reference proteome</keyword>
<evidence type="ECO:0000313" key="4">
    <source>
        <dbReference type="Proteomes" id="UP000507245"/>
    </source>
</evidence>
<reference evidence="2 3" key="2">
    <citation type="submission" date="2020-05" db="EMBL/GenBank/DDBJ databases">
        <authorList>
            <person name="Campoy J."/>
            <person name="Schneeberger K."/>
            <person name="Spophaly S."/>
        </authorList>
    </citation>
    <scope>NUCLEOTIDE SEQUENCE [LARGE SCALE GENOMIC DNA]</scope>
    <source>
        <strain evidence="2">PruArmRojPasFocal</strain>
    </source>
</reference>
<dbReference type="EMBL" id="CAEKKB010000001">
    <property type="protein sequence ID" value="CAB4297455.1"/>
    <property type="molecule type" value="Genomic_DNA"/>
</dbReference>
<accession>A0A6J5WBN8</accession>
<protein>
    <submittedName>
        <fullName evidence="2">Uncharacterized protein</fullName>
    </submittedName>
</protein>
<organism evidence="2 4">
    <name type="scientific">Prunus armeniaca</name>
    <name type="common">Apricot</name>
    <name type="synonym">Armeniaca vulgaris</name>
    <dbReference type="NCBI Taxonomy" id="36596"/>
    <lineage>
        <taxon>Eukaryota</taxon>
        <taxon>Viridiplantae</taxon>
        <taxon>Streptophyta</taxon>
        <taxon>Embryophyta</taxon>
        <taxon>Tracheophyta</taxon>
        <taxon>Spermatophyta</taxon>
        <taxon>Magnoliopsida</taxon>
        <taxon>eudicotyledons</taxon>
        <taxon>Gunneridae</taxon>
        <taxon>Pentapetalae</taxon>
        <taxon>rosids</taxon>
        <taxon>fabids</taxon>
        <taxon>Rosales</taxon>
        <taxon>Rosaceae</taxon>
        <taxon>Amygdaloideae</taxon>
        <taxon>Amygdaleae</taxon>
        <taxon>Prunus</taxon>
    </lineage>
</organism>
<gene>
    <name evidence="1" type="ORF">CURHAP_LOCUS9502</name>
    <name evidence="2" type="ORF">ORAREDHAP_LOCUS9390</name>
</gene>
<dbReference type="Gene3D" id="1.20.1250.20">
    <property type="entry name" value="MFS general substrate transporter like domains"/>
    <property type="match status" value="1"/>
</dbReference>
<evidence type="ECO:0000313" key="2">
    <source>
        <dbReference type="EMBL" id="CAB4297455.1"/>
    </source>
</evidence>
<evidence type="ECO:0000313" key="1">
    <source>
        <dbReference type="EMBL" id="CAB4266962.1"/>
    </source>
</evidence>
<dbReference type="EMBL" id="CAEKDK010000001">
    <property type="protein sequence ID" value="CAB4266962.1"/>
    <property type="molecule type" value="Genomic_DNA"/>
</dbReference>
<proteinExistence type="predicted"/>
<sequence>MIISNSSSKFALFSKEFLRRHGLHLSGTATTWFLLDIAYYSQKLFQKDIFSAVGWLPSAGSMMKTMLRNQKENHRRRCQERMKMKMIKCSPTKLSLLFRNAVY</sequence>
<dbReference type="Proteomes" id="UP000507222">
    <property type="component" value="Unassembled WGS sequence"/>
</dbReference>